<proteinExistence type="predicted"/>
<dbReference type="EMBL" id="GBRD01010780">
    <property type="protein sequence ID" value="JAG55044.1"/>
    <property type="molecule type" value="Transcribed_RNA"/>
</dbReference>
<feature type="compositionally biased region" description="Basic and acidic residues" evidence="2">
    <location>
        <begin position="474"/>
        <end position="488"/>
    </location>
</feature>
<accession>A0A0K8SPL5</accession>
<dbReference type="GO" id="GO:0008270">
    <property type="term" value="F:zinc ion binding"/>
    <property type="evidence" value="ECO:0007669"/>
    <property type="project" value="InterPro"/>
</dbReference>
<dbReference type="PANTHER" id="PTHR15577">
    <property type="entry name" value="ZINC FINGER CONTAINING PROTEIN"/>
    <property type="match status" value="1"/>
</dbReference>
<feature type="compositionally biased region" description="Pro residues" evidence="2">
    <location>
        <begin position="284"/>
        <end position="293"/>
    </location>
</feature>
<dbReference type="Pfam" id="PF12874">
    <property type="entry name" value="zf-met"/>
    <property type="match status" value="1"/>
</dbReference>
<feature type="region of interest" description="Disordered" evidence="2">
    <location>
        <begin position="215"/>
        <end position="300"/>
    </location>
</feature>
<feature type="compositionally biased region" description="Polar residues" evidence="2">
    <location>
        <begin position="73"/>
        <end position="101"/>
    </location>
</feature>
<feature type="compositionally biased region" description="Pro residues" evidence="2">
    <location>
        <begin position="120"/>
        <end position="129"/>
    </location>
</feature>
<keyword evidence="1" id="KW-0175">Coiled coil</keyword>
<dbReference type="InterPro" id="IPR055309">
    <property type="entry name" value="Znf318-like"/>
</dbReference>
<evidence type="ECO:0000259" key="3">
    <source>
        <dbReference type="SMART" id="SM00451"/>
    </source>
</evidence>
<organism evidence="4">
    <name type="scientific">Lygus hesperus</name>
    <name type="common">Western plant bug</name>
    <dbReference type="NCBI Taxonomy" id="30085"/>
    <lineage>
        <taxon>Eukaryota</taxon>
        <taxon>Metazoa</taxon>
        <taxon>Ecdysozoa</taxon>
        <taxon>Arthropoda</taxon>
        <taxon>Hexapoda</taxon>
        <taxon>Insecta</taxon>
        <taxon>Pterygota</taxon>
        <taxon>Neoptera</taxon>
        <taxon>Paraneoptera</taxon>
        <taxon>Hemiptera</taxon>
        <taxon>Heteroptera</taxon>
        <taxon>Panheteroptera</taxon>
        <taxon>Cimicomorpha</taxon>
        <taxon>Miridae</taxon>
        <taxon>Mirini</taxon>
        <taxon>Lygus</taxon>
    </lineage>
</organism>
<dbReference type="GO" id="GO:0005654">
    <property type="term" value="C:nucleoplasm"/>
    <property type="evidence" value="ECO:0007669"/>
    <property type="project" value="TreeGrafter"/>
</dbReference>
<feature type="region of interest" description="Disordered" evidence="2">
    <location>
        <begin position="395"/>
        <end position="439"/>
    </location>
</feature>
<dbReference type="Gene3D" id="3.30.160.60">
    <property type="entry name" value="Classic Zinc Finger"/>
    <property type="match status" value="1"/>
</dbReference>
<feature type="compositionally biased region" description="Basic and acidic residues" evidence="2">
    <location>
        <begin position="1"/>
        <end position="22"/>
    </location>
</feature>
<feature type="compositionally biased region" description="Basic and acidic residues" evidence="2">
    <location>
        <begin position="638"/>
        <end position="673"/>
    </location>
</feature>
<feature type="compositionally biased region" description="Basic residues" evidence="2">
    <location>
        <begin position="674"/>
        <end position="688"/>
    </location>
</feature>
<feature type="domain" description="U1-type" evidence="3">
    <location>
        <begin position="446"/>
        <end position="480"/>
    </location>
</feature>
<feature type="domain" description="U1-type" evidence="3">
    <location>
        <begin position="525"/>
        <end position="559"/>
    </location>
</feature>
<dbReference type="PANTHER" id="PTHR15577:SF2">
    <property type="entry name" value="ZINC FINGER PROTEIN 318"/>
    <property type="match status" value="1"/>
</dbReference>
<feature type="compositionally biased region" description="Basic and acidic residues" evidence="2">
    <location>
        <begin position="590"/>
        <end position="608"/>
    </location>
</feature>
<dbReference type="AlphaFoldDB" id="A0A0K8SPL5"/>
<feature type="compositionally biased region" description="Basic and acidic residues" evidence="2">
    <location>
        <begin position="708"/>
        <end position="773"/>
    </location>
</feature>
<feature type="region of interest" description="Disordered" evidence="2">
    <location>
        <begin position="629"/>
        <end position="773"/>
    </location>
</feature>
<feature type="compositionally biased region" description="Low complexity" evidence="2">
    <location>
        <begin position="42"/>
        <end position="54"/>
    </location>
</feature>
<dbReference type="InterPro" id="IPR003604">
    <property type="entry name" value="Matrin/U1-like-C_Znf_C2H2"/>
</dbReference>
<feature type="coiled-coil region" evidence="1">
    <location>
        <begin position="320"/>
        <end position="354"/>
    </location>
</feature>
<dbReference type="GO" id="GO:0003676">
    <property type="term" value="F:nucleic acid binding"/>
    <property type="evidence" value="ECO:0007669"/>
    <property type="project" value="InterPro"/>
</dbReference>
<dbReference type="GO" id="GO:0045893">
    <property type="term" value="P:positive regulation of DNA-templated transcription"/>
    <property type="evidence" value="ECO:0007669"/>
    <property type="project" value="TreeGrafter"/>
</dbReference>
<dbReference type="SUPFAM" id="SSF57667">
    <property type="entry name" value="beta-beta-alpha zinc fingers"/>
    <property type="match status" value="2"/>
</dbReference>
<evidence type="ECO:0000256" key="1">
    <source>
        <dbReference type="SAM" id="Coils"/>
    </source>
</evidence>
<protein>
    <recommendedName>
        <fullName evidence="3">U1-type domain-containing protein</fullName>
    </recommendedName>
</protein>
<feature type="compositionally biased region" description="Basic residues" evidence="2">
    <location>
        <begin position="59"/>
        <end position="68"/>
    </location>
</feature>
<name>A0A0K8SPL5_LYGHE</name>
<feature type="region of interest" description="Disordered" evidence="2">
    <location>
        <begin position="1"/>
        <end position="156"/>
    </location>
</feature>
<feature type="compositionally biased region" description="Basic and acidic residues" evidence="2">
    <location>
        <begin position="689"/>
        <end position="701"/>
    </location>
</feature>
<reference evidence="4" key="1">
    <citation type="submission" date="2014-09" db="EMBL/GenBank/DDBJ databases">
        <authorList>
            <person name="Magalhaes I.L.F."/>
            <person name="Oliveira U."/>
            <person name="Santos F.R."/>
            <person name="Vidigal T.H.D.A."/>
            <person name="Brescovit A.D."/>
            <person name="Santos A.J."/>
        </authorList>
    </citation>
    <scope>NUCLEOTIDE SEQUENCE</scope>
</reference>
<dbReference type="InterPro" id="IPR036236">
    <property type="entry name" value="Znf_C2H2_sf"/>
</dbReference>
<dbReference type="GO" id="GO:0045892">
    <property type="term" value="P:negative regulation of DNA-templated transcription"/>
    <property type="evidence" value="ECO:0007669"/>
    <property type="project" value="TreeGrafter"/>
</dbReference>
<feature type="compositionally biased region" description="Basic and acidic residues" evidence="2">
    <location>
        <begin position="395"/>
        <end position="405"/>
    </location>
</feature>
<dbReference type="EMBL" id="GBRD01010779">
    <property type="protein sequence ID" value="JAG55045.1"/>
    <property type="molecule type" value="Transcribed_RNA"/>
</dbReference>
<feature type="region of interest" description="Disordered" evidence="2">
    <location>
        <begin position="474"/>
        <end position="509"/>
    </location>
</feature>
<dbReference type="InterPro" id="IPR013087">
    <property type="entry name" value="Znf_C2H2_type"/>
</dbReference>
<feature type="compositionally biased region" description="Basic residues" evidence="2">
    <location>
        <begin position="406"/>
        <end position="435"/>
    </location>
</feature>
<evidence type="ECO:0000313" key="4">
    <source>
        <dbReference type="EMBL" id="JAG55044.1"/>
    </source>
</evidence>
<feature type="compositionally biased region" description="Basic residues" evidence="2">
    <location>
        <begin position="32"/>
        <end position="41"/>
    </location>
</feature>
<evidence type="ECO:0000256" key="2">
    <source>
        <dbReference type="SAM" id="MobiDB-lite"/>
    </source>
</evidence>
<sequence>MGKDRPPSYSRDRGSSRGEYRSMTRSPSPRGKPGRSSRKNYSRSSSSSSSSYASDNDRRSRRRVKKHGGSSPIVLQSSPERGNSVARSNSKWLESSPNFQPMTPPSPPKMDASSTEPLPASAPAPPPMESQPIPSFQREDNYRSSGPPTHGFPRGFQERFSYGNYFFQGGNSSFLPPDTNSQHGFDMNNLPPPPVLGLGPPMVGAGPPPNMMGNGPPHNMANTGPQPPPNILSGSNMARAGPSTPNMAAPWETPQGNFQYGNAEFPPPNPGMQQPPMSFNRPPDVAPPHPTPSPSNVDVSKPNAVEQELVQQKRTLAIQREEYFKKKISLTRDLKSLKDKKRELQKDNSKGSEKLFKENLKLQDEIEQKLKSLDSVIEMLTHIIGDKDEIEMLLKETSRRSESPPKKVKKKRSRSKSPSRSKSEKKRSPPRKRSSSPHVNIVHYDPELHWCSVCNVFPRSATVYLVHLHSEQHKAAVKNKKDKEKPEEEFAPWRVHEKREPSPPSFKNAPSRRVPIRGVPFLTAATAWYCSMCKMWLGDLEVANRHLRGEKHAANYSNYVTDNPHWEVDWLRDRTRAYERNSETRSGLADTKDEKSSKKESKIKDASEHLMSTSDVTKLEERLMALISANNAAQSKEGSSREKNRERRSEEAKRRSSSRSDRSDSDSSGEEKKERKKKKKNKKKKKFRDSRERSAESDDHKKSKRRDKSAESDDHKKGKRREKSEESDDHKKGKRRDEEDEGGMRRKWDDDRRKDQRGGVFDRLDRDRDDARDRMMNAFRGRGRVRGRGDPRAKFDTRRLINRNPIWRPTNKDRVSWDNPKEKLAVGRNVFGLDPKEYYGPEAPPKKDDKK</sequence>
<feature type="region of interest" description="Disordered" evidence="2">
    <location>
        <begin position="579"/>
        <end position="609"/>
    </location>
</feature>
<dbReference type="SMART" id="SM00451">
    <property type="entry name" value="ZnF_U1"/>
    <property type="match status" value="2"/>
</dbReference>